<keyword evidence="1" id="KW-0677">Repeat</keyword>
<evidence type="ECO:0000313" key="3">
    <source>
        <dbReference type="EMBL" id="KAF7712891.1"/>
    </source>
</evidence>
<reference evidence="3" key="1">
    <citation type="journal article" date="2020" name="Front. Microbiol.">
        <title>Gene regulatory networks of Penicillium echinulatum 2HH and Penicillium oxalicum 114-2 inferred by a computational biology approach.</title>
        <authorList>
            <person name="Lenz A.R."/>
            <person name="Galan-Vasquez E."/>
            <person name="Balbinot E."/>
            <person name="De Abreu F.P."/>
            <person name="De Oliveira N.S."/>
            <person name="Da Rosa L.O."/>
            <person name="De Avila E Silva S."/>
            <person name="Camassola M."/>
            <person name="Dillon A.J.P."/>
            <person name="Perez-Rueda E."/>
        </authorList>
    </citation>
    <scope>NUCLEOTIDE SEQUENCE</scope>
    <source>
        <strain evidence="3">S1M29</strain>
    </source>
</reference>
<dbReference type="SUPFAM" id="SSF52540">
    <property type="entry name" value="P-loop containing nucleoside triphosphate hydrolases"/>
    <property type="match status" value="1"/>
</dbReference>
<dbReference type="InterPro" id="IPR007111">
    <property type="entry name" value="NACHT_NTPase"/>
</dbReference>
<proteinExistence type="predicted"/>
<name>A0A8J8VYP0_9EURO</name>
<gene>
    <name evidence="3" type="ORF">PECM_001965</name>
</gene>
<organism evidence="3 4">
    <name type="scientific">Penicillium ucsense</name>
    <dbReference type="NCBI Taxonomy" id="2839758"/>
    <lineage>
        <taxon>Eukaryota</taxon>
        <taxon>Fungi</taxon>
        <taxon>Dikarya</taxon>
        <taxon>Ascomycota</taxon>
        <taxon>Pezizomycotina</taxon>
        <taxon>Eurotiomycetes</taxon>
        <taxon>Eurotiomycetidae</taxon>
        <taxon>Eurotiales</taxon>
        <taxon>Aspergillaceae</taxon>
        <taxon>Penicillium</taxon>
    </lineage>
</organism>
<dbReference type="OrthoDB" id="538223at2759"/>
<dbReference type="PANTHER" id="PTHR10039:SF14">
    <property type="entry name" value="NACHT DOMAIN-CONTAINING PROTEIN"/>
    <property type="match status" value="1"/>
</dbReference>
<dbReference type="FunFam" id="3.40.50.300:FF:001638">
    <property type="entry name" value="NACHT and WD40 domain protein"/>
    <property type="match status" value="1"/>
</dbReference>
<dbReference type="Pfam" id="PF22939">
    <property type="entry name" value="WHD_GPIID"/>
    <property type="match status" value="1"/>
</dbReference>
<evidence type="ECO:0000256" key="1">
    <source>
        <dbReference type="ARBA" id="ARBA00022737"/>
    </source>
</evidence>
<dbReference type="Gene3D" id="3.40.50.300">
    <property type="entry name" value="P-loop containing nucleotide triphosphate hydrolases"/>
    <property type="match status" value="1"/>
</dbReference>
<dbReference type="AlphaFoldDB" id="A0A8J8VYP0"/>
<evidence type="ECO:0000259" key="2">
    <source>
        <dbReference type="PROSITE" id="PS50837"/>
    </source>
</evidence>
<keyword evidence="4" id="KW-1185">Reference proteome</keyword>
<dbReference type="InterPro" id="IPR056884">
    <property type="entry name" value="NPHP3-like_N"/>
</dbReference>
<sequence>MASISSFGDLNSGLQAAVINGNVTAQFLKSESLNQACLRDLRATDPHHDKERIKDTKGGLLEDCYRWIFDNHAFKQWQHSQSNRLLWIRGDPGKGKTMLLCGIIEELTHLYGDSATISFFFCQATDIRINNATSVLRGLIYLLVEKNPSLLPYVRSQYEKAGRALFEDVNAWSALTSIFTNMLEDPSLKAAYIVIDALDECTSGLDSLLKLIIQKATVHQQVKWVISSRNHANIVKRLNSATQIAPVSLELNEASVSAAVKLFIEHRVDDIADAAEYNPKTRSIVKDHLLLHSQDTFLWAALVCKELEDTEWWHAEEIVRTFPPGLSALYRRMLDHVKQTRNAQICKQILSIISLVHRPITLSELGALIEGRIDGPIDPVMLRQIVGFCGSFVTLREQKIHLVHQSAKDFLTKEASTEILPKGVESEHHAIFSQCLSALMKTLRRDVFDLRLPGIPIQDIKVPSPNPLAPIEGSEHIKKSFRWHTRYEKAGRFKSGGHRM</sequence>
<comment type="caution">
    <text evidence="3">The sequence shown here is derived from an EMBL/GenBank/DDBJ whole genome shotgun (WGS) entry which is preliminary data.</text>
</comment>
<dbReference type="Pfam" id="PF24883">
    <property type="entry name" value="NPHP3_N"/>
    <property type="match status" value="1"/>
</dbReference>
<dbReference type="EMBL" id="WIWV01000144">
    <property type="protein sequence ID" value="KAF7712891.1"/>
    <property type="molecule type" value="Genomic_DNA"/>
</dbReference>
<dbReference type="InterPro" id="IPR054471">
    <property type="entry name" value="GPIID_WHD"/>
</dbReference>
<accession>A0A8J8VYP0</accession>
<protein>
    <recommendedName>
        <fullName evidence="2">NACHT domain-containing protein</fullName>
    </recommendedName>
</protein>
<dbReference type="PROSITE" id="PS50837">
    <property type="entry name" value="NACHT"/>
    <property type="match status" value="1"/>
</dbReference>
<feature type="domain" description="NACHT" evidence="2">
    <location>
        <begin position="84"/>
        <end position="232"/>
    </location>
</feature>
<dbReference type="InterPro" id="IPR027417">
    <property type="entry name" value="P-loop_NTPase"/>
</dbReference>
<dbReference type="PANTHER" id="PTHR10039">
    <property type="entry name" value="AMELOGENIN"/>
    <property type="match status" value="1"/>
</dbReference>
<dbReference type="Proteomes" id="UP000631181">
    <property type="component" value="Unassembled WGS sequence"/>
</dbReference>
<evidence type="ECO:0000313" key="4">
    <source>
        <dbReference type="Proteomes" id="UP000631181"/>
    </source>
</evidence>